<sequence length="369" mass="40348">MKPILIVGAGPTGLAAALFLHERGVRVRVIDRAAMPSQQSKALVVNRRSLELLRRTGVSSSLTELGHRALAGNLWQGEHRRIRVDLPKRSAEPPGLLVLPQARTEAVLVEALESRGIAVERGVQFLRFDKGASDNRDSAWLRYADGRMESFPAAAVLGADGAHSRVRESLGIRFGGAALATPWVLSDLRLRTPLAADEAHIRLFERGFQFLLRIEGDVWRVISNRRELLRDFPAGSHAGETLWASDFTVSHRVAASWQQGAAFLAGDAAHLHSPIGARGMNLGIEDAWVFAALAAQGRLESYTRLRRHAVMPVVAGIRRISRFAAAEGAGATVARRLLPALRLARPLVLDGLRRMLLGQDHDVEPVPLR</sequence>
<dbReference type="Pfam" id="PF01494">
    <property type="entry name" value="FAD_binding_3"/>
    <property type="match status" value="2"/>
</dbReference>
<proteinExistence type="predicted"/>
<dbReference type="PANTHER" id="PTHR43004:SF19">
    <property type="entry name" value="BINDING MONOOXYGENASE, PUTATIVE (JCVI)-RELATED"/>
    <property type="match status" value="1"/>
</dbReference>
<dbReference type="GO" id="GO:0004497">
    <property type="term" value="F:monooxygenase activity"/>
    <property type="evidence" value="ECO:0007669"/>
    <property type="project" value="UniProtKB-KW"/>
</dbReference>
<dbReference type="InterPro" id="IPR050641">
    <property type="entry name" value="RIFMO-like"/>
</dbReference>
<dbReference type="RefSeq" id="WP_311366244.1">
    <property type="nucleotide sequence ID" value="NZ_JAVRIC010000027.1"/>
</dbReference>
<dbReference type="Gene3D" id="3.50.50.60">
    <property type="entry name" value="FAD/NAD(P)-binding domain"/>
    <property type="match status" value="1"/>
</dbReference>
<gene>
    <name evidence="5" type="ORF">RM530_15895</name>
</gene>
<evidence type="ECO:0000313" key="5">
    <source>
        <dbReference type="EMBL" id="MDT0498832.1"/>
    </source>
</evidence>
<dbReference type="Proteomes" id="UP001254608">
    <property type="component" value="Unassembled WGS sequence"/>
</dbReference>
<evidence type="ECO:0000313" key="6">
    <source>
        <dbReference type="Proteomes" id="UP001254608"/>
    </source>
</evidence>
<reference evidence="5 6" key="1">
    <citation type="submission" date="2023-09" db="EMBL/GenBank/DDBJ databases">
        <authorList>
            <person name="Rey-Velasco X."/>
        </authorList>
    </citation>
    <scope>NUCLEOTIDE SEQUENCE [LARGE SCALE GENOMIC DNA]</scope>
    <source>
        <strain evidence="5 6">W345</strain>
    </source>
</reference>
<evidence type="ECO:0000259" key="4">
    <source>
        <dbReference type="Pfam" id="PF01494"/>
    </source>
</evidence>
<dbReference type="PRINTS" id="PR00420">
    <property type="entry name" value="RNGMNOXGNASE"/>
</dbReference>
<accession>A0ABU2WLR9</accession>
<dbReference type="Gene3D" id="3.30.70.2450">
    <property type="match status" value="1"/>
</dbReference>
<name>A0ABU2WLR9_9GAMM</name>
<dbReference type="InterPro" id="IPR036188">
    <property type="entry name" value="FAD/NAD-bd_sf"/>
</dbReference>
<keyword evidence="6" id="KW-1185">Reference proteome</keyword>
<keyword evidence="3" id="KW-0274">FAD</keyword>
<keyword evidence="5" id="KW-0503">Monooxygenase</keyword>
<organism evidence="5 6">
    <name type="scientific">Banduia mediterranea</name>
    <dbReference type="NCBI Taxonomy" id="3075609"/>
    <lineage>
        <taxon>Bacteria</taxon>
        <taxon>Pseudomonadati</taxon>
        <taxon>Pseudomonadota</taxon>
        <taxon>Gammaproteobacteria</taxon>
        <taxon>Nevskiales</taxon>
        <taxon>Algiphilaceae</taxon>
        <taxon>Banduia</taxon>
    </lineage>
</organism>
<evidence type="ECO:0000256" key="2">
    <source>
        <dbReference type="ARBA" id="ARBA00022630"/>
    </source>
</evidence>
<evidence type="ECO:0000256" key="3">
    <source>
        <dbReference type="ARBA" id="ARBA00022827"/>
    </source>
</evidence>
<protein>
    <submittedName>
        <fullName evidence="5">FAD-dependent monooxygenase</fullName>
    </submittedName>
</protein>
<keyword evidence="2" id="KW-0285">Flavoprotein</keyword>
<dbReference type="SUPFAM" id="SSF51905">
    <property type="entry name" value="FAD/NAD(P)-binding domain"/>
    <property type="match status" value="1"/>
</dbReference>
<keyword evidence="5" id="KW-0560">Oxidoreductase</keyword>
<dbReference type="EMBL" id="JAVRIC010000027">
    <property type="protein sequence ID" value="MDT0498832.1"/>
    <property type="molecule type" value="Genomic_DNA"/>
</dbReference>
<feature type="domain" description="FAD-binding" evidence="4">
    <location>
        <begin position="3"/>
        <end position="195"/>
    </location>
</feature>
<comment type="cofactor">
    <cofactor evidence="1">
        <name>FAD</name>
        <dbReference type="ChEBI" id="CHEBI:57692"/>
    </cofactor>
</comment>
<feature type="domain" description="FAD-binding" evidence="4">
    <location>
        <begin position="234"/>
        <end position="314"/>
    </location>
</feature>
<evidence type="ECO:0000256" key="1">
    <source>
        <dbReference type="ARBA" id="ARBA00001974"/>
    </source>
</evidence>
<dbReference type="PANTHER" id="PTHR43004">
    <property type="entry name" value="TRK SYSTEM POTASSIUM UPTAKE PROTEIN"/>
    <property type="match status" value="1"/>
</dbReference>
<dbReference type="InterPro" id="IPR002938">
    <property type="entry name" value="FAD-bd"/>
</dbReference>
<comment type="caution">
    <text evidence="5">The sequence shown here is derived from an EMBL/GenBank/DDBJ whole genome shotgun (WGS) entry which is preliminary data.</text>
</comment>